<accession>A0A7C2GCJ8</accession>
<keyword evidence="1" id="KW-0812">Transmembrane</keyword>
<evidence type="ECO:0000313" key="2">
    <source>
        <dbReference type="EMBL" id="HEH81630.1"/>
    </source>
</evidence>
<evidence type="ECO:0000256" key="1">
    <source>
        <dbReference type="SAM" id="Phobius"/>
    </source>
</evidence>
<keyword evidence="1" id="KW-1133">Transmembrane helix</keyword>
<keyword evidence="1" id="KW-0472">Membrane</keyword>
<dbReference type="EMBL" id="DSKL01000047">
    <property type="protein sequence ID" value="HEH81630.1"/>
    <property type="molecule type" value="Genomic_DNA"/>
</dbReference>
<organism evidence="2">
    <name type="scientific">Thermus islandicus</name>
    <dbReference type="NCBI Taxonomy" id="540988"/>
    <lineage>
        <taxon>Bacteria</taxon>
        <taxon>Thermotogati</taxon>
        <taxon>Deinococcota</taxon>
        <taxon>Deinococci</taxon>
        <taxon>Thermales</taxon>
        <taxon>Thermaceae</taxon>
        <taxon>Thermus</taxon>
    </lineage>
</organism>
<protein>
    <submittedName>
        <fullName evidence="2">Uncharacterized protein</fullName>
    </submittedName>
</protein>
<comment type="caution">
    <text evidence="2">The sequence shown here is derived from an EMBL/GenBank/DDBJ whole genome shotgun (WGS) entry which is preliminary data.</text>
</comment>
<name>A0A7C2GCJ8_9DEIN</name>
<proteinExistence type="predicted"/>
<sequence length="87" mass="8670">MGLGDLLRVMAYALLPLLALKAYGPEGFGLLSGVFGLGGALGGLLAARLAPLGPGRALALLFGSGWTPWPSAGSLGFPLSASPFCRG</sequence>
<dbReference type="AlphaFoldDB" id="A0A7C2GCJ8"/>
<gene>
    <name evidence="2" type="ORF">ENP73_01130</name>
</gene>
<reference evidence="2" key="1">
    <citation type="journal article" date="2020" name="mSystems">
        <title>Genome- and Community-Level Interaction Insights into Carbon Utilization and Element Cycling Functions of Hydrothermarchaeota in Hydrothermal Sediment.</title>
        <authorList>
            <person name="Zhou Z."/>
            <person name="Liu Y."/>
            <person name="Xu W."/>
            <person name="Pan J."/>
            <person name="Luo Z.H."/>
            <person name="Li M."/>
        </authorList>
    </citation>
    <scope>NUCLEOTIDE SEQUENCE [LARGE SCALE GENOMIC DNA]</scope>
    <source>
        <strain evidence="2">SpSt-246</strain>
    </source>
</reference>
<feature type="transmembrane region" description="Helical" evidence="1">
    <location>
        <begin position="30"/>
        <end position="50"/>
    </location>
</feature>